<feature type="compositionally biased region" description="Low complexity" evidence="1">
    <location>
        <begin position="707"/>
        <end position="721"/>
    </location>
</feature>
<dbReference type="PANTHER" id="PTHR38700">
    <property type="entry name" value="YALI0E22418P"/>
    <property type="match status" value="1"/>
</dbReference>
<organism evidence="2 3">
    <name type="scientific">Microthyrium microscopicum</name>
    <dbReference type="NCBI Taxonomy" id="703497"/>
    <lineage>
        <taxon>Eukaryota</taxon>
        <taxon>Fungi</taxon>
        <taxon>Dikarya</taxon>
        <taxon>Ascomycota</taxon>
        <taxon>Pezizomycotina</taxon>
        <taxon>Dothideomycetes</taxon>
        <taxon>Dothideomycetes incertae sedis</taxon>
        <taxon>Microthyriales</taxon>
        <taxon>Microthyriaceae</taxon>
        <taxon>Microthyrium</taxon>
    </lineage>
</organism>
<name>A0A6A6UQR9_9PEZI</name>
<feature type="compositionally biased region" description="Low complexity" evidence="1">
    <location>
        <begin position="683"/>
        <end position="700"/>
    </location>
</feature>
<gene>
    <name evidence="2" type="ORF">BT63DRAFT_421913</name>
</gene>
<reference evidence="2" key="1">
    <citation type="journal article" date="2020" name="Stud. Mycol.">
        <title>101 Dothideomycetes genomes: a test case for predicting lifestyles and emergence of pathogens.</title>
        <authorList>
            <person name="Haridas S."/>
            <person name="Albert R."/>
            <person name="Binder M."/>
            <person name="Bloem J."/>
            <person name="Labutti K."/>
            <person name="Salamov A."/>
            <person name="Andreopoulos B."/>
            <person name="Baker S."/>
            <person name="Barry K."/>
            <person name="Bills G."/>
            <person name="Bluhm B."/>
            <person name="Cannon C."/>
            <person name="Castanera R."/>
            <person name="Culley D."/>
            <person name="Daum C."/>
            <person name="Ezra D."/>
            <person name="Gonzalez J."/>
            <person name="Henrissat B."/>
            <person name="Kuo A."/>
            <person name="Liang C."/>
            <person name="Lipzen A."/>
            <person name="Lutzoni F."/>
            <person name="Magnuson J."/>
            <person name="Mondo S."/>
            <person name="Nolan M."/>
            <person name="Ohm R."/>
            <person name="Pangilinan J."/>
            <person name="Park H.-J."/>
            <person name="Ramirez L."/>
            <person name="Alfaro M."/>
            <person name="Sun H."/>
            <person name="Tritt A."/>
            <person name="Yoshinaga Y."/>
            <person name="Zwiers L.-H."/>
            <person name="Turgeon B."/>
            <person name="Goodwin S."/>
            <person name="Spatafora J."/>
            <person name="Crous P."/>
            <person name="Grigoriev I."/>
        </authorList>
    </citation>
    <scope>NUCLEOTIDE SEQUENCE</scope>
    <source>
        <strain evidence="2">CBS 115976</strain>
    </source>
</reference>
<accession>A0A6A6UQR9</accession>
<dbReference type="EMBL" id="MU004231">
    <property type="protein sequence ID" value="KAF2673783.1"/>
    <property type="molecule type" value="Genomic_DNA"/>
</dbReference>
<dbReference type="Proteomes" id="UP000799302">
    <property type="component" value="Unassembled WGS sequence"/>
</dbReference>
<dbReference type="InterPro" id="IPR011993">
    <property type="entry name" value="PH-like_dom_sf"/>
</dbReference>
<feature type="region of interest" description="Disordered" evidence="1">
    <location>
        <begin position="1"/>
        <end position="218"/>
    </location>
</feature>
<protein>
    <recommendedName>
        <fullName evidence="4">PH domain-containing protein</fullName>
    </recommendedName>
</protein>
<feature type="region of interest" description="Disordered" evidence="1">
    <location>
        <begin position="797"/>
        <end position="828"/>
    </location>
</feature>
<evidence type="ECO:0008006" key="4">
    <source>
        <dbReference type="Google" id="ProtNLM"/>
    </source>
</evidence>
<keyword evidence="3" id="KW-1185">Reference proteome</keyword>
<evidence type="ECO:0000256" key="1">
    <source>
        <dbReference type="SAM" id="MobiDB-lite"/>
    </source>
</evidence>
<dbReference type="OrthoDB" id="43122at2759"/>
<evidence type="ECO:0000313" key="3">
    <source>
        <dbReference type="Proteomes" id="UP000799302"/>
    </source>
</evidence>
<feature type="compositionally biased region" description="Polar residues" evidence="1">
    <location>
        <begin position="139"/>
        <end position="151"/>
    </location>
</feature>
<feature type="compositionally biased region" description="Pro residues" evidence="1">
    <location>
        <begin position="1"/>
        <end position="11"/>
    </location>
</feature>
<evidence type="ECO:0000313" key="2">
    <source>
        <dbReference type="EMBL" id="KAF2673783.1"/>
    </source>
</evidence>
<proteinExistence type="predicted"/>
<dbReference type="PANTHER" id="PTHR38700:SF1">
    <property type="entry name" value="PH DOMAIN-CONTAINING PROTEIN"/>
    <property type="match status" value="1"/>
</dbReference>
<sequence length="859" mass="94354">MASHPPIPSSNPPMSRYRSQRNAQKQRPPQVVPPVPDQSVSHHNGAVDRTKSMSRYHRPVRDAPAAPASPQPRNMNPLASPVSSSSTLQSSNRALSLDTKSQRPTVPAQLPSPPPPAIAPPAAFASRYHDRVITPPSVPHTSSNRRPTTANGKIEVKREAHETSERDFARQERILRARQETDRKDRKAAEEMKRADEEKRAAIRADVEKTRQKREYEQEQLRMAAKEEAGLWGAKKKSDHDKRKEQHKIEKLKAQAMAPDDSLTSPLREKFGFFRRRKQEDTSAPLAPLPRPKTSSGEKPTIKPGGGGIVPLSDAPVSAVNHGDRRVRIITQGKSILLPIKPTTTPLQLIRSCVTFFDVNIDPRNSLLMENFSKCGIQRTLRMYEHVRNILNSWDSDDQHTFTLEPYDSTQDNKLYATWAPKSKPSGGSWSIYFSQKRGKWDKRFITMTAEGQLTSSKNESGKDTMSICHLSDFEIYALSREGEKKKIKPSKKYCYAIKSNQKSSMFLGDTGFIHLFCSNEKAIMQNFYDTIYRWRCWYLVNVMGEDGSTPKKMMENPSASTSAPMLASSQSNPGHHRRGSSQASQYVLGSFLNDLDFDPSNYKVREDAKRPKHTRMPSDTPLAAAIAVPTVNGLQSASEHSKALHARQLSIRRAATTAKPPGAYSSHARGASNNSGGASQITPTTSSFNTTPSTNTPSSHSAGLGRTSSVRSTRQSSEQSTSHRHNTSNGGTTQLFPKPLLDLTPKYVEPVQHQRKGRGFKPAALGPGGLIENATGLETLPGAIVVPEARVWRSRADSHAAAPQQTGTPSAGLVRNASVRSTKRGMDGAVGGRGLLGDLGHNAGFTGGGLLADVVPPK</sequence>
<feature type="compositionally biased region" description="Pro residues" evidence="1">
    <location>
        <begin position="110"/>
        <end position="119"/>
    </location>
</feature>
<dbReference type="Gene3D" id="2.30.29.30">
    <property type="entry name" value="Pleckstrin-homology domain (PH domain)/Phosphotyrosine-binding domain (PTB)"/>
    <property type="match status" value="1"/>
</dbReference>
<feature type="region of interest" description="Disordered" evidence="1">
    <location>
        <begin position="275"/>
        <end position="314"/>
    </location>
</feature>
<feature type="compositionally biased region" description="Polar residues" evidence="1">
    <location>
        <begin position="672"/>
        <end position="682"/>
    </location>
</feature>
<dbReference type="AlphaFoldDB" id="A0A6A6UQR9"/>
<feature type="region of interest" description="Disordered" evidence="1">
    <location>
        <begin position="657"/>
        <end position="741"/>
    </location>
</feature>
<feature type="compositionally biased region" description="Basic and acidic residues" evidence="1">
    <location>
        <begin position="154"/>
        <end position="218"/>
    </location>
</feature>
<feature type="compositionally biased region" description="Polar residues" evidence="1">
    <location>
        <begin position="558"/>
        <end position="574"/>
    </location>
</feature>
<feature type="region of interest" description="Disordered" evidence="1">
    <location>
        <begin position="551"/>
        <end position="584"/>
    </location>
</feature>
<feature type="compositionally biased region" description="Low complexity" evidence="1">
    <location>
        <begin position="78"/>
        <end position="96"/>
    </location>
</feature>